<evidence type="ECO:0000256" key="4">
    <source>
        <dbReference type="ARBA" id="ARBA00022801"/>
    </source>
</evidence>
<keyword evidence="2" id="KW-0540">Nuclease</keyword>
<dbReference type="GeneID" id="102809360"/>
<keyword evidence="3" id="KW-0479">Metal-binding</keyword>
<dbReference type="InterPro" id="IPR013520">
    <property type="entry name" value="Ribonucl_H"/>
</dbReference>
<sequence length="344" mass="38893">MNKRSTATLRPVSQKLIGLTKSSYRSKSGVATLKTATEPDENSPTFIPPQINKPATVPLPSSDYSRIVFDLETTSLGDNADIVQLAAIHDKDVFNCYILPKKKMTKDASKLTKIYVRRYKVYHNRKVVPSTNLLRALERFCKWLSKYRNPLLVAHNAKRFDSRVIVQQADSVGYLPKLQQFIAGFVDSLPLFKLMCPDMTSYTQEHLVKEILHQSYDAHNAVGDVRSLSDLISHLHPTVEHLISHSFSVSDVITYLKYSATKKKNLSSLQKLVSNNILSQYMIERIAGSGLNFRHLLLCYKRGGQDGLVELFQEKINGEVRVTEKTTIVAKLADHLNGYNLELL</sequence>
<dbReference type="PANTHER" id="PTHR13058">
    <property type="entry name" value="THREE PRIME REPAIR EXONUCLEASE 1, 2"/>
    <property type="match status" value="1"/>
</dbReference>
<gene>
    <name evidence="11" type="primary">LOC102809360</name>
</gene>
<organism evidence="10 11">
    <name type="scientific">Saccoglossus kowalevskii</name>
    <name type="common">Acorn worm</name>
    <dbReference type="NCBI Taxonomy" id="10224"/>
    <lineage>
        <taxon>Eukaryota</taxon>
        <taxon>Metazoa</taxon>
        <taxon>Hemichordata</taxon>
        <taxon>Enteropneusta</taxon>
        <taxon>Harrimaniidae</taxon>
        <taxon>Saccoglossus</taxon>
    </lineage>
</organism>
<evidence type="ECO:0000256" key="5">
    <source>
        <dbReference type="ARBA" id="ARBA00022839"/>
    </source>
</evidence>
<protein>
    <submittedName>
        <fullName evidence="11">Uncharacterized protein LOC102809360</fullName>
    </submittedName>
</protein>
<dbReference type="RefSeq" id="XP_006813185.1">
    <property type="nucleotide sequence ID" value="XM_006813122.1"/>
</dbReference>
<feature type="domain" description="Exonuclease" evidence="9">
    <location>
        <begin position="65"/>
        <end position="241"/>
    </location>
</feature>
<evidence type="ECO:0000256" key="8">
    <source>
        <dbReference type="SAM" id="MobiDB-lite"/>
    </source>
</evidence>
<dbReference type="InterPro" id="IPR040393">
    <property type="entry name" value="TREX1/2"/>
</dbReference>
<dbReference type="InterPro" id="IPR036397">
    <property type="entry name" value="RNaseH_sf"/>
</dbReference>
<comment type="cofactor">
    <cofactor evidence="1">
        <name>Mg(2+)</name>
        <dbReference type="ChEBI" id="CHEBI:18420"/>
    </cofactor>
</comment>
<evidence type="ECO:0000256" key="3">
    <source>
        <dbReference type="ARBA" id="ARBA00022723"/>
    </source>
</evidence>
<proteinExistence type="inferred from homology"/>
<dbReference type="SMART" id="SM00479">
    <property type="entry name" value="EXOIII"/>
    <property type="match status" value="1"/>
</dbReference>
<reference evidence="11" key="1">
    <citation type="submission" date="2025-08" db="UniProtKB">
        <authorList>
            <consortium name="RefSeq"/>
        </authorList>
    </citation>
    <scope>IDENTIFICATION</scope>
    <source>
        <tissue evidence="11">Testes</tissue>
    </source>
</reference>
<comment type="similarity">
    <text evidence="7">Belongs to the exonuclease superfamily. TREX family.</text>
</comment>
<evidence type="ECO:0000259" key="9">
    <source>
        <dbReference type="SMART" id="SM00479"/>
    </source>
</evidence>
<dbReference type="Pfam" id="PF25244">
    <property type="entry name" value="PML_C"/>
    <property type="match status" value="1"/>
</dbReference>
<name>A0ABM0LZJ4_SACKO</name>
<feature type="region of interest" description="Disordered" evidence="8">
    <location>
        <begin position="30"/>
        <end position="52"/>
    </location>
</feature>
<dbReference type="InterPro" id="IPR057617">
    <property type="entry name" value="PML_C"/>
</dbReference>
<dbReference type="SUPFAM" id="SSF53098">
    <property type="entry name" value="Ribonuclease H-like"/>
    <property type="match status" value="1"/>
</dbReference>
<keyword evidence="4" id="KW-0378">Hydrolase</keyword>
<keyword evidence="6" id="KW-0460">Magnesium</keyword>
<keyword evidence="10" id="KW-1185">Reference proteome</keyword>
<evidence type="ECO:0000256" key="1">
    <source>
        <dbReference type="ARBA" id="ARBA00001946"/>
    </source>
</evidence>
<dbReference type="CDD" id="cd06127">
    <property type="entry name" value="DEDDh"/>
    <property type="match status" value="1"/>
</dbReference>
<accession>A0ABM0LZJ4</accession>
<dbReference type="InterPro" id="IPR012337">
    <property type="entry name" value="RNaseH-like_sf"/>
</dbReference>
<dbReference type="Gene3D" id="3.30.420.10">
    <property type="entry name" value="Ribonuclease H-like superfamily/Ribonuclease H"/>
    <property type="match status" value="1"/>
</dbReference>
<evidence type="ECO:0000256" key="7">
    <source>
        <dbReference type="ARBA" id="ARBA00025769"/>
    </source>
</evidence>
<evidence type="ECO:0000313" key="11">
    <source>
        <dbReference type="RefSeq" id="XP_006813185.1"/>
    </source>
</evidence>
<dbReference type="Proteomes" id="UP000694865">
    <property type="component" value="Unplaced"/>
</dbReference>
<evidence type="ECO:0000313" key="10">
    <source>
        <dbReference type="Proteomes" id="UP000694865"/>
    </source>
</evidence>
<evidence type="ECO:0000256" key="6">
    <source>
        <dbReference type="ARBA" id="ARBA00022842"/>
    </source>
</evidence>
<evidence type="ECO:0000256" key="2">
    <source>
        <dbReference type="ARBA" id="ARBA00022722"/>
    </source>
</evidence>
<dbReference type="Pfam" id="PF00929">
    <property type="entry name" value="RNase_T"/>
    <property type="match status" value="1"/>
</dbReference>
<dbReference type="PANTHER" id="PTHR13058:SF22">
    <property type="entry name" value="EXODEOXYRIBONUCLEASE III"/>
    <property type="match status" value="1"/>
</dbReference>
<keyword evidence="5" id="KW-0269">Exonuclease</keyword>